<sequence length="62" mass="6042">MGEGGTQVVQQESGRAGGLGLGLEYGQILAACEGKDEASQGDGNVIVGGGGISRVGGLRPRA</sequence>
<protein>
    <submittedName>
        <fullName evidence="2">Uncharacterized protein</fullName>
    </submittedName>
</protein>
<gene>
    <name evidence="2" type="ORF">HPP92_004225</name>
    <name evidence="1" type="ORF">HPP92_004683</name>
</gene>
<evidence type="ECO:0000313" key="3">
    <source>
        <dbReference type="Proteomes" id="UP000636800"/>
    </source>
</evidence>
<evidence type="ECO:0000313" key="4">
    <source>
        <dbReference type="Proteomes" id="UP000639772"/>
    </source>
</evidence>
<proteinExistence type="predicted"/>
<organism evidence="2 4">
    <name type="scientific">Vanilla planifolia</name>
    <name type="common">Vanilla</name>
    <dbReference type="NCBI Taxonomy" id="51239"/>
    <lineage>
        <taxon>Eukaryota</taxon>
        <taxon>Viridiplantae</taxon>
        <taxon>Streptophyta</taxon>
        <taxon>Embryophyta</taxon>
        <taxon>Tracheophyta</taxon>
        <taxon>Spermatophyta</taxon>
        <taxon>Magnoliopsida</taxon>
        <taxon>Liliopsida</taxon>
        <taxon>Asparagales</taxon>
        <taxon>Orchidaceae</taxon>
        <taxon>Vanilloideae</taxon>
        <taxon>Vanilleae</taxon>
        <taxon>Vanilla</taxon>
    </lineage>
</organism>
<accession>A0A835RR27</accession>
<name>A0A835RR27_VANPL</name>
<dbReference type="Proteomes" id="UP000639772">
    <property type="component" value="Unassembled WGS sequence"/>
</dbReference>
<evidence type="ECO:0000313" key="2">
    <source>
        <dbReference type="EMBL" id="KAG0493231.1"/>
    </source>
</evidence>
<reference evidence="3 4" key="1">
    <citation type="journal article" date="2020" name="Nat. Food">
        <title>A phased Vanilla planifolia genome enables genetic improvement of flavour and production.</title>
        <authorList>
            <person name="Hasing T."/>
            <person name="Tang H."/>
            <person name="Brym M."/>
            <person name="Khazi F."/>
            <person name="Huang T."/>
            <person name="Chambers A.H."/>
        </authorList>
    </citation>
    <scope>NUCLEOTIDE SEQUENCE [LARGE SCALE GENOMIC DNA]</scope>
    <source>
        <tissue evidence="2">Leaf</tissue>
    </source>
</reference>
<dbReference type="EMBL" id="JADCNL010000002">
    <property type="protein sequence ID" value="KAG0491285.1"/>
    <property type="molecule type" value="Genomic_DNA"/>
</dbReference>
<dbReference type="AlphaFoldDB" id="A0A835RR27"/>
<dbReference type="Proteomes" id="UP000636800">
    <property type="component" value="Chromosome 2"/>
</dbReference>
<keyword evidence="3" id="KW-1185">Reference proteome</keyword>
<comment type="caution">
    <text evidence="2">The sequence shown here is derived from an EMBL/GenBank/DDBJ whole genome shotgun (WGS) entry which is preliminary data.</text>
</comment>
<evidence type="ECO:0000313" key="1">
    <source>
        <dbReference type="EMBL" id="KAG0491285.1"/>
    </source>
</evidence>
<dbReference type="EMBL" id="JADCNM010000002">
    <property type="protein sequence ID" value="KAG0493231.1"/>
    <property type="molecule type" value="Genomic_DNA"/>
</dbReference>